<dbReference type="OrthoDB" id="6435638at2759"/>
<organism evidence="1 2">
    <name type="scientific">Platysternon megacephalum</name>
    <name type="common">big-headed turtle</name>
    <dbReference type="NCBI Taxonomy" id="55544"/>
    <lineage>
        <taxon>Eukaryota</taxon>
        <taxon>Metazoa</taxon>
        <taxon>Chordata</taxon>
        <taxon>Craniata</taxon>
        <taxon>Vertebrata</taxon>
        <taxon>Euteleostomi</taxon>
        <taxon>Archelosauria</taxon>
        <taxon>Testudinata</taxon>
        <taxon>Testudines</taxon>
        <taxon>Cryptodira</taxon>
        <taxon>Durocryptodira</taxon>
        <taxon>Testudinoidea</taxon>
        <taxon>Platysternidae</taxon>
        <taxon>Platysternon</taxon>
    </lineage>
</organism>
<keyword evidence="1" id="KW-0371">Homeobox</keyword>
<accession>A0A4D9E078</accession>
<keyword evidence="2" id="KW-1185">Reference proteome</keyword>
<name>A0A4D9E078_9SAUR</name>
<dbReference type="STRING" id="55544.A0A4D9E078"/>
<reference evidence="1 2" key="1">
    <citation type="submission" date="2019-04" db="EMBL/GenBank/DDBJ databases">
        <title>Draft genome of the big-headed turtle Platysternon megacephalum.</title>
        <authorList>
            <person name="Gong S."/>
        </authorList>
    </citation>
    <scope>NUCLEOTIDE SEQUENCE [LARGE SCALE GENOMIC DNA]</scope>
    <source>
        <strain evidence="1">DO16091913</strain>
        <tissue evidence="1">Muscle</tissue>
    </source>
</reference>
<keyword evidence="1" id="KW-0238">DNA-binding</keyword>
<dbReference type="AlphaFoldDB" id="A0A4D9E078"/>
<dbReference type="GO" id="GO:0003677">
    <property type="term" value="F:DNA binding"/>
    <property type="evidence" value="ECO:0007669"/>
    <property type="project" value="UniProtKB-KW"/>
</dbReference>
<gene>
    <name evidence="1" type="ORF">DR999_PMT17392</name>
</gene>
<sequence>MLLASLSSCCNPWIYMFFSGHLLHDILRYVSCCGSFRPGLKRQISNGSLCSRKTTILTQSHQTDSPGIQLQQGDLKDFYQSYEDTVTESGVL</sequence>
<reference evidence="1 2" key="2">
    <citation type="submission" date="2019-04" db="EMBL/GenBank/DDBJ databases">
        <title>The genome sequence of big-headed turtle.</title>
        <authorList>
            <person name="Gong S."/>
        </authorList>
    </citation>
    <scope>NUCLEOTIDE SEQUENCE [LARGE SCALE GENOMIC DNA]</scope>
    <source>
        <strain evidence="1">DO16091913</strain>
        <tissue evidence="1">Muscle</tissue>
    </source>
</reference>
<proteinExistence type="predicted"/>
<dbReference type="SUPFAM" id="SSF81321">
    <property type="entry name" value="Family A G protein-coupled receptor-like"/>
    <property type="match status" value="1"/>
</dbReference>
<protein>
    <submittedName>
        <fullName evidence="1">Homeobox protein Hox-C9</fullName>
    </submittedName>
</protein>
<evidence type="ECO:0000313" key="1">
    <source>
        <dbReference type="EMBL" id="TFK00470.1"/>
    </source>
</evidence>
<dbReference type="EMBL" id="QXTE01000269">
    <property type="protein sequence ID" value="TFK00470.1"/>
    <property type="molecule type" value="Genomic_DNA"/>
</dbReference>
<dbReference type="Gene3D" id="1.20.1070.10">
    <property type="entry name" value="Rhodopsin 7-helix transmembrane proteins"/>
    <property type="match status" value="1"/>
</dbReference>
<dbReference type="Proteomes" id="UP000297703">
    <property type="component" value="Unassembled WGS sequence"/>
</dbReference>
<evidence type="ECO:0000313" key="2">
    <source>
        <dbReference type="Proteomes" id="UP000297703"/>
    </source>
</evidence>
<comment type="caution">
    <text evidence="1">The sequence shown here is derived from an EMBL/GenBank/DDBJ whole genome shotgun (WGS) entry which is preliminary data.</text>
</comment>